<name>A0AAV2IJ92_LYMST</name>
<sequence length="360" mass="39236">MMAAHALAFNGRNCVSSDERASSLDTKMLELLLGKGADPNHCSANGLTALMITAKRGRFDAVRLLIRHKANAGHEAEGGLDALILATLFADRSTIQILLKNGASVNTYTKDGITPLFLAVEKREYEMVKMLVDEGACLYPGRNMFLNPIIMAAKHGRSNLIEMFMARERDEANEGDKEDILFNALFMASKNGHFDTVDVFLRLRVVNINCSNSIGCTPLMIASENGHIRTVELLLSYGAYVHALNNKGVSAAGKAVENGHEDIAQMLEKYVFNITPKAEKYPCYDFTSLLVKNPSDSDSVYTGSTISSQSGTLSEGATSSQVHTTTSHGLEDMIYSVPRKCSYLGKASGVVPPPQKQTMW</sequence>
<accession>A0AAV2IJ92</accession>
<feature type="region of interest" description="Disordered" evidence="4">
    <location>
        <begin position="301"/>
        <end position="325"/>
    </location>
</feature>
<dbReference type="InterPro" id="IPR002110">
    <property type="entry name" value="Ankyrin_rpt"/>
</dbReference>
<comment type="caution">
    <text evidence="5">The sequence shown here is derived from an EMBL/GenBank/DDBJ whole genome shotgun (WGS) entry which is preliminary data.</text>
</comment>
<dbReference type="Gene3D" id="1.25.40.20">
    <property type="entry name" value="Ankyrin repeat-containing domain"/>
    <property type="match status" value="2"/>
</dbReference>
<dbReference type="InterPro" id="IPR051165">
    <property type="entry name" value="Multifunctional_ANK_Repeat"/>
</dbReference>
<dbReference type="EMBL" id="CAXITT010000908">
    <property type="protein sequence ID" value="CAL1547146.1"/>
    <property type="molecule type" value="Genomic_DNA"/>
</dbReference>
<feature type="repeat" description="ANK" evidence="3">
    <location>
        <begin position="78"/>
        <end position="110"/>
    </location>
</feature>
<evidence type="ECO:0008006" key="7">
    <source>
        <dbReference type="Google" id="ProtNLM"/>
    </source>
</evidence>
<evidence type="ECO:0000313" key="6">
    <source>
        <dbReference type="Proteomes" id="UP001497497"/>
    </source>
</evidence>
<feature type="repeat" description="ANK" evidence="3">
    <location>
        <begin position="45"/>
        <end position="77"/>
    </location>
</feature>
<proteinExistence type="predicted"/>
<evidence type="ECO:0000256" key="3">
    <source>
        <dbReference type="PROSITE-ProRule" id="PRU00023"/>
    </source>
</evidence>
<keyword evidence="1" id="KW-0677">Repeat</keyword>
<dbReference type="Pfam" id="PF12796">
    <property type="entry name" value="Ank_2"/>
    <property type="match status" value="2"/>
</dbReference>
<evidence type="ECO:0000313" key="5">
    <source>
        <dbReference type="EMBL" id="CAL1547146.1"/>
    </source>
</evidence>
<feature type="repeat" description="ANK" evidence="3">
    <location>
        <begin position="111"/>
        <end position="136"/>
    </location>
</feature>
<evidence type="ECO:0000256" key="2">
    <source>
        <dbReference type="ARBA" id="ARBA00023043"/>
    </source>
</evidence>
<keyword evidence="6" id="KW-1185">Reference proteome</keyword>
<keyword evidence="2 3" id="KW-0040">ANK repeat</keyword>
<feature type="repeat" description="ANK" evidence="3">
    <location>
        <begin position="214"/>
        <end position="246"/>
    </location>
</feature>
<dbReference type="InterPro" id="IPR036770">
    <property type="entry name" value="Ankyrin_rpt-contain_sf"/>
</dbReference>
<dbReference type="PROSITE" id="PS50088">
    <property type="entry name" value="ANK_REPEAT"/>
    <property type="match status" value="4"/>
</dbReference>
<protein>
    <recommendedName>
        <fullName evidence="7">Ankyrin repeat protein</fullName>
    </recommendedName>
</protein>
<dbReference type="PANTHER" id="PTHR24123:SF33">
    <property type="entry name" value="PROTEIN HOS4"/>
    <property type="match status" value="1"/>
</dbReference>
<dbReference type="SUPFAM" id="SSF48403">
    <property type="entry name" value="Ankyrin repeat"/>
    <property type="match status" value="1"/>
</dbReference>
<evidence type="ECO:0000256" key="4">
    <source>
        <dbReference type="SAM" id="MobiDB-lite"/>
    </source>
</evidence>
<organism evidence="5 6">
    <name type="scientific">Lymnaea stagnalis</name>
    <name type="common">Great pond snail</name>
    <name type="synonym">Helix stagnalis</name>
    <dbReference type="NCBI Taxonomy" id="6523"/>
    <lineage>
        <taxon>Eukaryota</taxon>
        <taxon>Metazoa</taxon>
        <taxon>Spiralia</taxon>
        <taxon>Lophotrochozoa</taxon>
        <taxon>Mollusca</taxon>
        <taxon>Gastropoda</taxon>
        <taxon>Heterobranchia</taxon>
        <taxon>Euthyneura</taxon>
        <taxon>Panpulmonata</taxon>
        <taxon>Hygrophila</taxon>
        <taxon>Lymnaeoidea</taxon>
        <taxon>Lymnaeidae</taxon>
        <taxon>Lymnaea</taxon>
    </lineage>
</organism>
<dbReference type="SMART" id="SM00248">
    <property type="entry name" value="ANK"/>
    <property type="match status" value="7"/>
</dbReference>
<dbReference type="Pfam" id="PF00023">
    <property type="entry name" value="Ank"/>
    <property type="match status" value="1"/>
</dbReference>
<reference evidence="5 6" key="1">
    <citation type="submission" date="2024-04" db="EMBL/GenBank/DDBJ databases">
        <authorList>
            <consortium name="Genoscope - CEA"/>
            <person name="William W."/>
        </authorList>
    </citation>
    <scope>NUCLEOTIDE SEQUENCE [LARGE SCALE GENOMIC DNA]</scope>
</reference>
<dbReference type="Proteomes" id="UP001497497">
    <property type="component" value="Unassembled WGS sequence"/>
</dbReference>
<dbReference type="PANTHER" id="PTHR24123">
    <property type="entry name" value="ANKYRIN REPEAT-CONTAINING"/>
    <property type="match status" value="1"/>
</dbReference>
<gene>
    <name evidence="5" type="ORF">GSLYS_00020471001</name>
</gene>
<dbReference type="PROSITE" id="PS50297">
    <property type="entry name" value="ANK_REP_REGION"/>
    <property type="match status" value="3"/>
</dbReference>
<evidence type="ECO:0000256" key="1">
    <source>
        <dbReference type="ARBA" id="ARBA00022737"/>
    </source>
</evidence>
<dbReference type="AlphaFoldDB" id="A0AAV2IJ92"/>